<reference evidence="3 4" key="1">
    <citation type="submission" date="2019-03" db="EMBL/GenBank/DDBJ databases">
        <title>Genomics of glacier-inhabiting Cryobacterium strains.</title>
        <authorList>
            <person name="Liu Q."/>
            <person name="Xin Y.-H."/>
        </authorList>
    </citation>
    <scope>NUCLEOTIDE SEQUENCE [LARGE SCALE GENOMIC DNA]</scope>
    <source>
        <strain evidence="3 4">HLT2-23</strain>
    </source>
</reference>
<keyword evidence="1" id="KW-1133">Transmembrane helix</keyword>
<evidence type="ECO:0000259" key="2">
    <source>
        <dbReference type="Pfam" id="PF10708"/>
    </source>
</evidence>
<sequence>MTAGHQSSISILASRPWACRPSATLAAKTTVPISDFSLPPVQTGGLVYSLRCARTGRRLIMAVAGWYRDPKLPGDIRWWDGFQWTADTKPRAQVPPGAPPGPPQPVYLAQPQQVPPSPYATPLYMQPQGPVQHWAPPYQHADPVVAAIAFKPPAGLALTSAILGGIAILFGWFIPAAGLLCGPAGLVFGIVALVKSSGARAGTVSSATSRPLAITGTVVSGAALLFAIGAAVVWAGINSL</sequence>
<dbReference type="InterPro" id="IPR018929">
    <property type="entry name" value="DUF2510"/>
</dbReference>
<keyword evidence="1" id="KW-0812">Transmembrane</keyword>
<dbReference type="Proteomes" id="UP000298173">
    <property type="component" value="Unassembled WGS sequence"/>
</dbReference>
<organism evidence="3 4">
    <name type="scientific">Cryobacterium glaciale</name>
    <dbReference type="NCBI Taxonomy" id="1259145"/>
    <lineage>
        <taxon>Bacteria</taxon>
        <taxon>Bacillati</taxon>
        <taxon>Actinomycetota</taxon>
        <taxon>Actinomycetes</taxon>
        <taxon>Micrococcales</taxon>
        <taxon>Microbacteriaceae</taxon>
        <taxon>Cryobacterium</taxon>
    </lineage>
</organism>
<keyword evidence="1" id="KW-0472">Membrane</keyword>
<evidence type="ECO:0000313" key="4">
    <source>
        <dbReference type="Proteomes" id="UP000298173"/>
    </source>
</evidence>
<proteinExistence type="predicted"/>
<dbReference type="EMBL" id="SOEY01000006">
    <property type="protein sequence ID" value="TFB76475.1"/>
    <property type="molecule type" value="Genomic_DNA"/>
</dbReference>
<feature type="transmembrane region" description="Helical" evidence="1">
    <location>
        <begin position="214"/>
        <end position="237"/>
    </location>
</feature>
<dbReference type="Pfam" id="PF10708">
    <property type="entry name" value="DUF2510"/>
    <property type="match status" value="1"/>
</dbReference>
<dbReference type="OrthoDB" id="5065474at2"/>
<comment type="caution">
    <text evidence="3">The sequence shown here is derived from an EMBL/GenBank/DDBJ whole genome shotgun (WGS) entry which is preliminary data.</text>
</comment>
<keyword evidence="4" id="KW-1185">Reference proteome</keyword>
<name>A0A4R8V5G6_9MICO</name>
<feature type="domain" description="DUF2510" evidence="2">
    <location>
        <begin position="64"/>
        <end position="96"/>
    </location>
</feature>
<gene>
    <name evidence="3" type="ORF">E3O06_03780</name>
</gene>
<dbReference type="AlphaFoldDB" id="A0A4R8V5G6"/>
<accession>A0A4R8V5G6</accession>
<evidence type="ECO:0000313" key="3">
    <source>
        <dbReference type="EMBL" id="TFB76475.1"/>
    </source>
</evidence>
<evidence type="ECO:0000256" key="1">
    <source>
        <dbReference type="SAM" id="Phobius"/>
    </source>
</evidence>
<protein>
    <submittedName>
        <fullName evidence="3">DUF2510 domain-containing protein</fullName>
    </submittedName>
</protein>
<feature type="transmembrane region" description="Helical" evidence="1">
    <location>
        <begin position="161"/>
        <end position="194"/>
    </location>
</feature>